<evidence type="ECO:0000313" key="2">
    <source>
        <dbReference type="Proteomes" id="UP001165960"/>
    </source>
</evidence>
<reference evidence="1" key="1">
    <citation type="submission" date="2022-04" db="EMBL/GenBank/DDBJ databases">
        <title>Genome of the entomopathogenic fungus Entomophthora muscae.</title>
        <authorList>
            <person name="Elya C."/>
            <person name="Lovett B.R."/>
            <person name="Lee E."/>
            <person name="Macias A.M."/>
            <person name="Hajek A.E."/>
            <person name="De Bivort B.L."/>
            <person name="Kasson M.T."/>
            <person name="De Fine Licht H.H."/>
            <person name="Stajich J.E."/>
        </authorList>
    </citation>
    <scope>NUCLEOTIDE SEQUENCE</scope>
    <source>
        <strain evidence="1">Berkeley</strain>
    </source>
</reference>
<dbReference type="Proteomes" id="UP001165960">
    <property type="component" value="Unassembled WGS sequence"/>
</dbReference>
<keyword evidence="2" id="KW-1185">Reference proteome</keyword>
<gene>
    <name evidence="1" type="ORF">DSO57_1036264</name>
</gene>
<sequence>MAGLSAEVEDLQVSVATSVDPPPHNEEDNCCPGKEGEPWIKCATLLAHLKQDINVTSQDNKALESNLQEMNELTKNIDEQFSPLLVQVQELPTKIAGVCATAEVQQIQIDDTLQVSITSRNSLFQQAITLNTLGESVHQLWTM</sequence>
<protein>
    <submittedName>
        <fullName evidence="1">Uncharacterized protein</fullName>
    </submittedName>
</protein>
<proteinExistence type="predicted"/>
<dbReference type="EMBL" id="QTSX02001053">
    <property type="protein sequence ID" value="KAJ9083275.1"/>
    <property type="molecule type" value="Genomic_DNA"/>
</dbReference>
<comment type="caution">
    <text evidence="1">The sequence shown here is derived from an EMBL/GenBank/DDBJ whole genome shotgun (WGS) entry which is preliminary data.</text>
</comment>
<name>A0ACC2U8B5_9FUNG</name>
<evidence type="ECO:0000313" key="1">
    <source>
        <dbReference type="EMBL" id="KAJ9083275.1"/>
    </source>
</evidence>
<accession>A0ACC2U8B5</accession>
<organism evidence="1 2">
    <name type="scientific">Entomophthora muscae</name>
    <dbReference type="NCBI Taxonomy" id="34485"/>
    <lineage>
        <taxon>Eukaryota</taxon>
        <taxon>Fungi</taxon>
        <taxon>Fungi incertae sedis</taxon>
        <taxon>Zoopagomycota</taxon>
        <taxon>Entomophthoromycotina</taxon>
        <taxon>Entomophthoromycetes</taxon>
        <taxon>Entomophthorales</taxon>
        <taxon>Entomophthoraceae</taxon>
        <taxon>Entomophthora</taxon>
    </lineage>
</organism>